<evidence type="ECO:0000313" key="6">
    <source>
        <dbReference type="EMBL" id="ERN07990.1"/>
    </source>
</evidence>
<evidence type="ECO:0000256" key="1">
    <source>
        <dbReference type="ARBA" id="ARBA00022679"/>
    </source>
</evidence>
<organism evidence="6 7">
    <name type="scientific">Amborella trichopoda</name>
    <dbReference type="NCBI Taxonomy" id="13333"/>
    <lineage>
        <taxon>Eukaryota</taxon>
        <taxon>Viridiplantae</taxon>
        <taxon>Streptophyta</taxon>
        <taxon>Embryophyta</taxon>
        <taxon>Tracheophyta</taxon>
        <taxon>Spermatophyta</taxon>
        <taxon>Magnoliopsida</taxon>
        <taxon>Amborellales</taxon>
        <taxon>Amborellaceae</taxon>
        <taxon>Amborella</taxon>
    </lineage>
</organism>
<dbReference type="Gene3D" id="3.30.200.20">
    <property type="entry name" value="Phosphorylase Kinase, domain 1"/>
    <property type="match status" value="1"/>
</dbReference>
<dbReference type="OMA" id="HEEWGIL"/>
<reference evidence="7" key="1">
    <citation type="journal article" date="2013" name="Science">
        <title>The Amborella genome and the evolution of flowering plants.</title>
        <authorList>
            <consortium name="Amborella Genome Project"/>
        </authorList>
    </citation>
    <scope>NUCLEOTIDE SEQUENCE [LARGE SCALE GENOMIC DNA]</scope>
</reference>
<evidence type="ECO:0000313" key="7">
    <source>
        <dbReference type="Proteomes" id="UP000017836"/>
    </source>
</evidence>
<dbReference type="InterPro" id="IPR050528">
    <property type="entry name" value="L-type_Lectin-RKs"/>
</dbReference>
<keyword evidence="3 4" id="KW-0067">ATP-binding</keyword>
<name>W1PLH1_AMBTC</name>
<keyword evidence="7" id="KW-1185">Reference proteome</keyword>
<dbReference type="Pfam" id="PF07714">
    <property type="entry name" value="PK_Tyr_Ser-Thr"/>
    <property type="match status" value="1"/>
</dbReference>
<dbReference type="InterPro" id="IPR001245">
    <property type="entry name" value="Ser-Thr/Tyr_kinase_cat_dom"/>
</dbReference>
<dbReference type="AlphaFoldDB" id="W1PLH1"/>
<dbReference type="GO" id="GO:0005524">
    <property type="term" value="F:ATP binding"/>
    <property type="evidence" value="ECO:0007669"/>
    <property type="project" value="UniProtKB-UniRule"/>
</dbReference>
<evidence type="ECO:0000256" key="2">
    <source>
        <dbReference type="ARBA" id="ARBA00022741"/>
    </source>
</evidence>
<dbReference type="InterPro" id="IPR017441">
    <property type="entry name" value="Protein_kinase_ATP_BS"/>
</dbReference>
<keyword evidence="1" id="KW-0808">Transferase</keyword>
<dbReference type="SUPFAM" id="SSF56112">
    <property type="entry name" value="Protein kinase-like (PK-like)"/>
    <property type="match status" value="1"/>
</dbReference>
<keyword evidence="2 4" id="KW-0547">Nucleotide-binding</keyword>
<dbReference type="InterPro" id="IPR011009">
    <property type="entry name" value="Kinase-like_dom_sf"/>
</dbReference>
<dbReference type="EMBL" id="KI393609">
    <property type="protein sequence ID" value="ERN07990.1"/>
    <property type="molecule type" value="Genomic_DNA"/>
</dbReference>
<proteinExistence type="predicted"/>
<feature type="domain" description="Protein kinase" evidence="5">
    <location>
        <begin position="44"/>
        <end position="171"/>
    </location>
</feature>
<dbReference type="GO" id="GO:0051707">
    <property type="term" value="P:response to other organism"/>
    <property type="evidence" value="ECO:0007669"/>
    <property type="project" value="UniProtKB-ARBA"/>
</dbReference>
<dbReference type="PANTHER" id="PTHR27007">
    <property type="match status" value="1"/>
</dbReference>
<gene>
    <name evidence="6" type="ORF">AMTR_s00012p00254570</name>
</gene>
<evidence type="ECO:0000259" key="5">
    <source>
        <dbReference type="PROSITE" id="PS50011"/>
    </source>
</evidence>
<dbReference type="SMART" id="SM00219">
    <property type="entry name" value="TyrKc"/>
    <property type="match status" value="1"/>
</dbReference>
<evidence type="ECO:0000256" key="3">
    <source>
        <dbReference type="ARBA" id="ARBA00022840"/>
    </source>
</evidence>
<dbReference type="InterPro" id="IPR020635">
    <property type="entry name" value="Tyr_kinase_cat_dom"/>
</dbReference>
<sequence length="171" mass="19771">MAIISGIVYLVKRQRDEEIVEEWELEYGPHRFSYKELCDATKNFREDGLVGSGGFGKVYRGVMPSSGMQIAVKCNANNSGVGLRDLLSEISIIGRLRHRNLLPLLGWCKWKTELLIVYEYMPYGSLDKHLFDESTPLLNWEQRYHILKGVVSALLYLHEQWEQVIVPRREG</sequence>
<dbReference type="InterPro" id="IPR000719">
    <property type="entry name" value="Prot_kinase_dom"/>
</dbReference>
<dbReference type="Gene3D" id="1.10.510.10">
    <property type="entry name" value="Transferase(Phosphotransferase) domain 1"/>
    <property type="match status" value="1"/>
</dbReference>
<dbReference type="FunFam" id="3.30.200.20:FF:000178">
    <property type="entry name" value="serine/threonine-protein kinase PBS1-like"/>
    <property type="match status" value="1"/>
</dbReference>
<dbReference type="Proteomes" id="UP000017836">
    <property type="component" value="Unassembled WGS sequence"/>
</dbReference>
<dbReference type="PROSITE" id="PS00107">
    <property type="entry name" value="PROTEIN_KINASE_ATP"/>
    <property type="match status" value="1"/>
</dbReference>
<dbReference type="Gramene" id="ERN07990">
    <property type="protein sequence ID" value="ERN07990"/>
    <property type="gene ID" value="AMTR_s00012p00254570"/>
</dbReference>
<feature type="binding site" evidence="4">
    <location>
        <position position="73"/>
    </location>
    <ligand>
        <name>ATP</name>
        <dbReference type="ChEBI" id="CHEBI:30616"/>
    </ligand>
</feature>
<protein>
    <recommendedName>
        <fullName evidence="5">Protein kinase domain-containing protein</fullName>
    </recommendedName>
</protein>
<accession>W1PLH1</accession>
<evidence type="ECO:0000256" key="4">
    <source>
        <dbReference type="PROSITE-ProRule" id="PRU10141"/>
    </source>
</evidence>
<dbReference type="PROSITE" id="PS50011">
    <property type="entry name" value="PROTEIN_KINASE_DOM"/>
    <property type="match status" value="1"/>
</dbReference>
<dbReference type="HOGENOM" id="CLU_000288_139_6_1"/>
<dbReference type="GO" id="GO:0004713">
    <property type="term" value="F:protein tyrosine kinase activity"/>
    <property type="evidence" value="ECO:0007669"/>
    <property type="project" value="InterPro"/>
</dbReference>